<reference evidence="2" key="1">
    <citation type="journal article" date="2023" name="Hortic. Res.">
        <title>A chromosome-level phased genome enabling allele-level studies in sweet orange: a case study on citrus Huanglongbing tolerance.</title>
        <authorList>
            <person name="Wu B."/>
            <person name="Yu Q."/>
            <person name="Deng Z."/>
            <person name="Duan Y."/>
            <person name="Luo F."/>
            <person name="Gmitter F. Jr."/>
        </authorList>
    </citation>
    <scope>NUCLEOTIDE SEQUENCE [LARGE SCALE GENOMIC DNA]</scope>
    <source>
        <strain evidence="2">cv. Valencia</strain>
    </source>
</reference>
<keyword evidence="2" id="KW-1185">Reference proteome</keyword>
<proteinExistence type="predicted"/>
<evidence type="ECO:0000313" key="1">
    <source>
        <dbReference type="EMBL" id="KAH9790557.1"/>
    </source>
</evidence>
<gene>
    <name evidence="1" type="ORF">KPL71_003441</name>
</gene>
<dbReference type="EMBL" id="CM039171">
    <property type="protein sequence ID" value="KAH9790557.1"/>
    <property type="molecule type" value="Genomic_DNA"/>
</dbReference>
<dbReference type="Proteomes" id="UP000829398">
    <property type="component" value="Chromosome 2"/>
</dbReference>
<name>A0ACB8MY60_CITSI</name>
<evidence type="ECO:0000313" key="2">
    <source>
        <dbReference type="Proteomes" id="UP000829398"/>
    </source>
</evidence>
<organism evidence="1 2">
    <name type="scientific">Citrus sinensis</name>
    <name type="common">Sweet orange</name>
    <name type="synonym">Citrus aurantium var. sinensis</name>
    <dbReference type="NCBI Taxonomy" id="2711"/>
    <lineage>
        <taxon>Eukaryota</taxon>
        <taxon>Viridiplantae</taxon>
        <taxon>Streptophyta</taxon>
        <taxon>Embryophyta</taxon>
        <taxon>Tracheophyta</taxon>
        <taxon>Spermatophyta</taxon>
        <taxon>Magnoliopsida</taxon>
        <taxon>eudicotyledons</taxon>
        <taxon>Gunneridae</taxon>
        <taxon>Pentapetalae</taxon>
        <taxon>rosids</taxon>
        <taxon>malvids</taxon>
        <taxon>Sapindales</taxon>
        <taxon>Rutaceae</taxon>
        <taxon>Aurantioideae</taxon>
        <taxon>Citrus</taxon>
    </lineage>
</organism>
<accession>A0ACB8MY60</accession>
<sequence length="117" mass="12756">MGRVGFSQCTGKYITTAYGGALVPFILLAQILFQILQIGSNYWMAWATPVSEDVEPVVGSSTLIIVYVALALGSSFCILARSTLLATAGFKTATLLFNKMHFCLFRAPMSQAKRILR</sequence>
<protein>
    <submittedName>
        <fullName evidence="1">Uncharacterized protein</fullName>
    </submittedName>
</protein>
<comment type="caution">
    <text evidence="1">The sequence shown here is derived from an EMBL/GenBank/DDBJ whole genome shotgun (WGS) entry which is preliminary data.</text>
</comment>